<protein>
    <recommendedName>
        <fullName evidence="3">Hpt domain protein</fullName>
    </recommendedName>
</protein>
<keyword evidence="2" id="KW-1185">Reference proteome</keyword>
<comment type="caution">
    <text evidence="1">The sequence shown here is derived from an EMBL/GenBank/DDBJ whole genome shotgun (WGS) entry which is preliminary data.</text>
</comment>
<dbReference type="Proteomes" id="UP000070539">
    <property type="component" value="Unassembled WGS sequence"/>
</dbReference>
<name>A0A136WF91_9FIRM</name>
<dbReference type="AlphaFoldDB" id="A0A136WF91"/>
<dbReference type="RefSeq" id="WP_066087238.1">
    <property type="nucleotide sequence ID" value="NZ_LRVM01000004.1"/>
</dbReference>
<proteinExistence type="predicted"/>
<sequence length="120" mass="13767">MDSEVLKNAGIDFERGVARFLGDRRLYESILVNFLSDNTFAQAKEALKNENYINLYECVHMLKGVAGNTDMIKLYCSTGVLCDYLRKWDNIDSYMIIPLFREVEEAYYSVMLGIVTAKEA</sequence>
<dbReference type="Gene3D" id="1.20.120.160">
    <property type="entry name" value="HPT domain"/>
    <property type="match status" value="1"/>
</dbReference>
<gene>
    <name evidence="1" type="ORF">CLNEO_16460</name>
</gene>
<evidence type="ECO:0000313" key="2">
    <source>
        <dbReference type="Proteomes" id="UP000070539"/>
    </source>
</evidence>
<dbReference type="OrthoDB" id="1669200at2"/>
<reference evidence="1 2" key="1">
    <citation type="submission" date="2016-01" db="EMBL/GenBank/DDBJ databases">
        <title>Genome sequence of Clostridium neopropionicum X4, DSM-3847.</title>
        <authorList>
            <person name="Poehlein A."/>
            <person name="Beck M.H."/>
            <person name="Bengelsdorf F.R."/>
            <person name="Daniel R."/>
            <person name="Duerre P."/>
        </authorList>
    </citation>
    <scope>NUCLEOTIDE SEQUENCE [LARGE SCALE GENOMIC DNA]</scope>
    <source>
        <strain evidence="1 2">DSM-3847</strain>
    </source>
</reference>
<dbReference type="STRING" id="36847.CLNEO_16460"/>
<dbReference type="GO" id="GO:0000160">
    <property type="term" value="P:phosphorelay signal transduction system"/>
    <property type="evidence" value="ECO:0007669"/>
    <property type="project" value="InterPro"/>
</dbReference>
<evidence type="ECO:0008006" key="3">
    <source>
        <dbReference type="Google" id="ProtNLM"/>
    </source>
</evidence>
<accession>A0A136WF91</accession>
<evidence type="ECO:0000313" key="1">
    <source>
        <dbReference type="EMBL" id="KXL53103.1"/>
    </source>
</evidence>
<organism evidence="1 2">
    <name type="scientific">Anaerotignum neopropionicum</name>
    <dbReference type="NCBI Taxonomy" id="36847"/>
    <lineage>
        <taxon>Bacteria</taxon>
        <taxon>Bacillati</taxon>
        <taxon>Bacillota</taxon>
        <taxon>Clostridia</taxon>
        <taxon>Lachnospirales</taxon>
        <taxon>Anaerotignaceae</taxon>
        <taxon>Anaerotignum</taxon>
    </lineage>
</organism>
<dbReference type="EMBL" id="LRVM01000004">
    <property type="protein sequence ID" value="KXL53103.1"/>
    <property type="molecule type" value="Genomic_DNA"/>
</dbReference>
<dbReference type="InterPro" id="IPR036641">
    <property type="entry name" value="HPT_dom_sf"/>
</dbReference>
<dbReference type="SUPFAM" id="SSF47226">
    <property type="entry name" value="Histidine-containing phosphotransfer domain, HPT domain"/>
    <property type="match status" value="1"/>
</dbReference>